<keyword evidence="7 9" id="KW-0547">Nucleotide-binding</keyword>
<feature type="binding site" evidence="9">
    <location>
        <position position="188"/>
    </location>
    <ligand>
        <name>L-citrulline</name>
        <dbReference type="ChEBI" id="CHEBI:57743"/>
    </ligand>
</feature>
<dbReference type="EC" id="6.3.4.5" evidence="3 9"/>
<feature type="binding site" evidence="9">
    <location>
        <position position="103"/>
    </location>
    <ligand>
        <name>L-citrulline</name>
        <dbReference type="ChEBI" id="CHEBI:57743"/>
    </ligand>
</feature>
<feature type="binding site" evidence="9">
    <location>
        <position position="285"/>
    </location>
    <ligand>
        <name>L-citrulline</name>
        <dbReference type="ChEBI" id="CHEBI:57743"/>
    </ligand>
</feature>
<feature type="binding site" evidence="9">
    <location>
        <position position="134"/>
    </location>
    <ligand>
        <name>L-citrulline</name>
        <dbReference type="ChEBI" id="CHEBI:57743"/>
    </ligand>
</feature>
<dbReference type="GO" id="GO:0004055">
    <property type="term" value="F:argininosuccinate synthase activity"/>
    <property type="evidence" value="ECO:0007669"/>
    <property type="project" value="UniProtKB-UniRule"/>
</dbReference>
<dbReference type="Gene3D" id="3.40.50.620">
    <property type="entry name" value="HUPs"/>
    <property type="match status" value="1"/>
</dbReference>
<reference evidence="12 13" key="1">
    <citation type="submission" date="2017-01" db="EMBL/GenBank/DDBJ databases">
        <authorList>
            <person name="Mah S.A."/>
            <person name="Swanson W.J."/>
            <person name="Moy G.W."/>
            <person name="Vacquier V.D."/>
        </authorList>
    </citation>
    <scope>NUCLEOTIDE SEQUENCE [LARGE SCALE GENOMIC DNA]</scope>
    <source>
        <strain evidence="12 13">ASpG1</strain>
    </source>
</reference>
<keyword evidence="13" id="KW-1185">Reference proteome</keyword>
<evidence type="ECO:0000256" key="8">
    <source>
        <dbReference type="ARBA" id="ARBA00022840"/>
    </source>
</evidence>
<keyword evidence="9" id="KW-0963">Cytoplasm</keyword>
<dbReference type="HAMAP" id="MF_00005">
    <property type="entry name" value="Arg_succ_synth_type1"/>
    <property type="match status" value="1"/>
</dbReference>
<feature type="domain" description="Arginosuccinate synthase C-terminal" evidence="11">
    <location>
        <begin position="187"/>
        <end position="401"/>
    </location>
</feature>
<feature type="binding site" evidence="9">
    <location>
        <position position="98"/>
    </location>
    <ligand>
        <name>L-citrulline</name>
        <dbReference type="ChEBI" id="CHEBI:57743"/>
    </ligand>
</feature>
<feature type="binding site" evidence="9">
    <location>
        <position position="197"/>
    </location>
    <ligand>
        <name>L-citrulline</name>
        <dbReference type="ChEBI" id="CHEBI:57743"/>
    </ligand>
</feature>
<dbReference type="SUPFAM" id="SSF69864">
    <property type="entry name" value="Argininosuccinate synthetase, C-terminal domain"/>
    <property type="match status" value="1"/>
</dbReference>
<feature type="binding site" evidence="9">
    <location>
        <position position="134"/>
    </location>
    <ligand>
        <name>L-aspartate</name>
        <dbReference type="ChEBI" id="CHEBI:29991"/>
    </ligand>
</feature>
<dbReference type="InterPro" id="IPR024074">
    <property type="entry name" value="AS_cat/multimer_dom_body"/>
</dbReference>
<comment type="pathway">
    <text evidence="1 9">Amino-acid biosynthesis; L-arginine biosynthesis; L-arginine from L-ornithine and carbamoyl phosphate: step 2/3.</text>
</comment>
<dbReference type="InterPro" id="IPR048268">
    <property type="entry name" value="Arginosuc_syn_C"/>
</dbReference>
<dbReference type="UniPathway" id="UPA00068">
    <property type="reaction ID" value="UER00113"/>
</dbReference>
<evidence type="ECO:0000256" key="7">
    <source>
        <dbReference type="ARBA" id="ARBA00022741"/>
    </source>
</evidence>
<evidence type="ECO:0000256" key="4">
    <source>
        <dbReference type="ARBA" id="ARBA00022571"/>
    </source>
</evidence>
<comment type="subcellular location">
    <subcellularLocation>
        <location evidence="9">Cytoplasm</location>
    </subcellularLocation>
</comment>
<evidence type="ECO:0000256" key="2">
    <source>
        <dbReference type="ARBA" id="ARBA00011881"/>
    </source>
</evidence>
<evidence type="ECO:0000256" key="9">
    <source>
        <dbReference type="HAMAP-Rule" id="MF_00005"/>
    </source>
</evidence>
<keyword evidence="6 9" id="KW-0028">Amino-acid biosynthesis</keyword>
<proteinExistence type="inferred from homology"/>
<evidence type="ECO:0000259" key="10">
    <source>
        <dbReference type="Pfam" id="PF00764"/>
    </source>
</evidence>
<dbReference type="CDD" id="cd01999">
    <property type="entry name" value="ASS"/>
    <property type="match status" value="1"/>
</dbReference>
<dbReference type="InterPro" id="IPR014729">
    <property type="entry name" value="Rossmann-like_a/b/a_fold"/>
</dbReference>
<dbReference type="RefSeq" id="WP_076489336.1">
    <property type="nucleotide sequence ID" value="NZ_FTMS01000014.1"/>
</dbReference>
<dbReference type="PROSITE" id="PS00564">
    <property type="entry name" value="ARGININOSUCCIN_SYN_1"/>
    <property type="match status" value="1"/>
</dbReference>
<comment type="catalytic activity">
    <reaction evidence="9">
        <text>L-citrulline + L-aspartate + ATP = 2-(N(omega)-L-arginino)succinate + AMP + diphosphate + H(+)</text>
        <dbReference type="Rhea" id="RHEA:10932"/>
        <dbReference type="ChEBI" id="CHEBI:15378"/>
        <dbReference type="ChEBI" id="CHEBI:29991"/>
        <dbReference type="ChEBI" id="CHEBI:30616"/>
        <dbReference type="ChEBI" id="CHEBI:33019"/>
        <dbReference type="ChEBI" id="CHEBI:57472"/>
        <dbReference type="ChEBI" id="CHEBI:57743"/>
        <dbReference type="ChEBI" id="CHEBI:456215"/>
        <dbReference type="EC" id="6.3.4.5"/>
    </reaction>
</comment>
<feature type="binding site" evidence="9">
    <location>
        <position position="135"/>
    </location>
    <ligand>
        <name>L-aspartate</name>
        <dbReference type="ChEBI" id="CHEBI:29991"/>
    </ligand>
</feature>
<dbReference type="SUPFAM" id="SSF52402">
    <property type="entry name" value="Adenine nucleotide alpha hydrolases-like"/>
    <property type="match status" value="1"/>
</dbReference>
<dbReference type="OrthoDB" id="9801641at2"/>
<evidence type="ECO:0000256" key="6">
    <source>
        <dbReference type="ARBA" id="ARBA00022605"/>
    </source>
</evidence>
<feature type="binding site" evidence="9">
    <location>
        <position position="128"/>
    </location>
    <ligand>
        <name>ATP</name>
        <dbReference type="ChEBI" id="CHEBI:30616"/>
    </ligand>
</feature>
<dbReference type="FunFam" id="3.90.1260.10:FF:000007">
    <property type="entry name" value="Argininosuccinate synthase"/>
    <property type="match status" value="1"/>
</dbReference>
<dbReference type="InterPro" id="IPR023434">
    <property type="entry name" value="Arginosuc_synth_type_1_subfam"/>
</dbReference>
<name>A0A1N6V9I5_9SPIO</name>
<feature type="binding site" evidence="9">
    <location>
        <position position="138"/>
    </location>
    <ligand>
        <name>L-citrulline</name>
        <dbReference type="ChEBI" id="CHEBI:57743"/>
    </ligand>
</feature>
<dbReference type="Proteomes" id="UP000186400">
    <property type="component" value="Unassembled WGS sequence"/>
</dbReference>
<dbReference type="InterPro" id="IPR001518">
    <property type="entry name" value="Arginosuc_synth"/>
</dbReference>
<dbReference type="GO" id="GO:0005737">
    <property type="term" value="C:cytoplasm"/>
    <property type="evidence" value="ECO:0007669"/>
    <property type="project" value="UniProtKB-SubCell"/>
</dbReference>
<accession>A0A1N6V9I5</accession>
<dbReference type="NCBIfam" id="NF001770">
    <property type="entry name" value="PRK00509.1"/>
    <property type="match status" value="1"/>
</dbReference>
<feature type="domain" description="Arginosuccinate synthase-like N-terminal" evidence="10">
    <location>
        <begin position="15"/>
        <end position="177"/>
    </location>
</feature>
<dbReference type="Gene3D" id="1.20.5.470">
    <property type="entry name" value="Single helix bin"/>
    <property type="match status" value="1"/>
</dbReference>
<gene>
    <name evidence="9" type="primary">argG</name>
    <name evidence="12" type="ORF">SAMN05920897_11431</name>
</gene>
<dbReference type="NCBIfam" id="TIGR00032">
    <property type="entry name" value="argG"/>
    <property type="match status" value="1"/>
</dbReference>
<sequence length="430" mass="47994">MTQSAHPAQEREIRKIVLAYSGGLDTSIIIPWLKEQHPGVEIIGICTNVGQDEDWEGMEAKALASGASKLVIQDIREEFARDFLFPMLRAGAIYEGKYLLGTSIARPLQAKHQVDLALAEGAEAVAHGCTGKGNDQVRFELTYKALAPHLEVIAPWRTWDITSREEAIAYARRNNIPLGNISEKNIYSRDWNIWHMSHEGGDLENPWNRPKEEMLQLSCSPKDAPDKETELILDFEKGIPVGINGSAMAPLEILAHLNKVGGENGIGRADLVETRLVGMKSRGVYETPAGTILFQALRELEMITLDFDTLEIKNQLALRYASLIYAGKWYTHFRESLDSYMETAAKYMTGSVRVVLYKGNIIIAGRKSPYSLYIEDLASFGESSYNHNDATGFINLYGLATGVQALVHKYRDLDEGPAHQMREMASFSEK</sequence>
<comment type="similarity">
    <text evidence="9">Belongs to the argininosuccinate synthase family. Type 1 subfamily.</text>
</comment>
<dbReference type="PROSITE" id="PS00565">
    <property type="entry name" value="ARGININOSUCCIN_SYN_2"/>
    <property type="match status" value="1"/>
</dbReference>
<keyword evidence="4 9" id="KW-0055">Arginine biosynthesis</keyword>
<feature type="binding site" evidence="9">
    <location>
        <position position="130"/>
    </location>
    <ligand>
        <name>L-aspartate</name>
        <dbReference type="ChEBI" id="CHEBI:29991"/>
    </ligand>
</feature>
<feature type="binding site" evidence="9">
    <location>
        <position position="273"/>
    </location>
    <ligand>
        <name>L-citrulline</name>
        <dbReference type="ChEBI" id="CHEBI:57743"/>
    </ligand>
</feature>
<dbReference type="InterPro" id="IPR018223">
    <property type="entry name" value="Arginosuc_synth_CS"/>
</dbReference>
<dbReference type="GO" id="GO:0000053">
    <property type="term" value="P:argininosuccinate metabolic process"/>
    <property type="evidence" value="ECO:0007669"/>
    <property type="project" value="TreeGrafter"/>
</dbReference>
<dbReference type="PANTHER" id="PTHR11587:SF2">
    <property type="entry name" value="ARGININOSUCCINATE SYNTHASE"/>
    <property type="match status" value="1"/>
</dbReference>
<evidence type="ECO:0000313" key="12">
    <source>
        <dbReference type="EMBL" id="SIQ74543.1"/>
    </source>
</evidence>
<comment type="caution">
    <text evidence="9">Lacks conserved residue(s) required for the propagation of feature annotation.</text>
</comment>
<feature type="binding site" evidence="9">
    <location>
        <begin position="19"/>
        <end position="27"/>
    </location>
    <ligand>
        <name>ATP</name>
        <dbReference type="ChEBI" id="CHEBI:30616"/>
    </ligand>
</feature>
<dbReference type="GO" id="GO:0000050">
    <property type="term" value="P:urea cycle"/>
    <property type="evidence" value="ECO:0007669"/>
    <property type="project" value="TreeGrafter"/>
</dbReference>
<evidence type="ECO:0000256" key="3">
    <source>
        <dbReference type="ARBA" id="ARBA00012286"/>
    </source>
</evidence>
<keyword evidence="8 9" id="KW-0067">ATP-binding</keyword>
<dbReference type="Pfam" id="PF20979">
    <property type="entry name" value="Arginosuc_syn_C"/>
    <property type="match status" value="1"/>
</dbReference>
<dbReference type="EMBL" id="FTMS01000014">
    <property type="protein sequence ID" value="SIQ74543.1"/>
    <property type="molecule type" value="Genomic_DNA"/>
</dbReference>
<dbReference type="InterPro" id="IPR048267">
    <property type="entry name" value="Arginosuc_syn_N"/>
</dbReference>
<dbReference type="AlphaFoldDB" id="A0A1N6V9I5"/>
<evidence type="ECO:0000256" key="1">
    <source>
        <dbReference type="ARBA" id="ARBA00004967"/>
    </source>
</evidence>
<protein>
    <recommendedName>
        <fullName evidence="3 9">Argininosuccinate synthase</fullName>
        <ecNumber evidence="3 9">6.3.4.5</ecNumber>
    </recommendedName>
    <alternativeName>
        <fullName evidence="9">Citrulline--aspartate ligase</fullName>
    </alternativeName>
</protein>
<dbReference type="PANTHER" id="PTHR11587">
    <property type="entry name" value="ARGININOSUCCINATE SYNTHASE"/>
    <property type="match status" value="1"/>
</dbReference>
<comment type="subunit">
    <text evidence="2 9">Homotetramer.</text>
</comment>
<organism evidence="12 13">
    <name type="scientific">Alkalispirochaeta americana</name>
    <dbReference type="NCBI Taxonomy" id="159291"/>
    <lineage>
        <taxon>Bacteria</taxon>
        <taxon>Pseudomonadati</taxon>
        <taxon>Spirochaetota</taxon>
        <taxon>Spirochaetia</taxon>
        <taxon>Spirochaetales</taxon>
        <taxon>Spirochaetaceae</taxon>
        <taxon>Alkalispirochaeta</taxon>
    </lineage>
</organism>
<dbReference type="STRING" id="159291.SAMN05920897_11431"/>
<dbReference type="Pfam" id="PF00764">
    <property type="entry name" value="Arginosuc_synth"/>
    <property type="match status" value="1"/>
</dbReference>
<evidence type="ECO:0000259" key="11">
    <source>
        <dbReference type="Pfam" id="PF20979"/>
    </source>
</evidence>
<dbReference type="GO" id="GO:0006526">
    <property type="term" value="P:L-arginine biosynthetic process"/>
    <property type="evidence" value="ECO:0007669"/>
    <property type="project" value="UniProtKB-UniRule"/>
</dbReference>
<dbReference type="FunFam" id="3.40.50.620:FF:000019">
    <property type="entry name" value="Argininosuccinate synthase"/>
    <property type="match status" value="1"/>
</dbReference>
<dbReference type="Gene3D" id="3.90.1260.10">
    <property type="entry name" value="Argininosuccinate synthetase, chain A, domain 2"/>
    <property type="match status" value="1"/>
</dbReference>
<dbReference type="GO" id="GO:0005524">
    <property type="term" value="F:ATP binding"/>
    <property type="evidence" value="ECO:0007669"/>
    <property type="project" value="UniProtKB-UniRule"/>
</dbReference>
<keyword evidence="5 9" id="KW-0436">Ligase</keyword>
<evidence type="ECO:0000313" key="13">
    <source>
        <dbReference type="Proteomes" id="UP000186400"/>
    </source>
</evidence>
<evidence type="ECO:0000256" key="5">
    <source>
        <dbReference type="ARBA" id="ARBA00022598"/>
    </source>
</evidence>